<dbReference type="GO" id="GO:0005524">
    <property type="term" value="F:ATP binding"/>
    <property type="evidence" value="ECO:0007669"/>
    <property type="project" value="UniProtKB-KW"/>
</dbReference>
<keyword evidence="5" id="KW-0378">Hydrolase</keyword>
<dbReference type="FunFam" id="3.40.50.300:FF:000007">
    <property type="entry name" value="Pre-mRNA-splicing factor ATP-dependent RNA helicase"/>
    <property type="match status" value="1"/>
</dbReference>
<dbReference type="Proteomes" id="UP000014680">
    <property type="component" value="Unassembled WGS sequence"/>
</dbReference>
<dbReference type="InterPro" id="IPR007502">
    <property type="entry name" value="Helicase-assoc_dom"/>
</dbReference>
<feature type="domain" description="Helicase ATP-binding" evidence="13">
    <location>
        <begin position="289"/>
        <end position="452"/>
    </location>
</feature>
<evidence type="ECO:0000256" key="12">
    <source>
        <dbReference type="SAM" id="MobiDB-lite"/>
    </source>
</evidence>
<dbReference type="CDD" id="cd18791">
    <property type="entry name" value="SF2_C_RHA"/>
    <property type="match status" value="1"/>
</dbReference>
<dbReference type="PANTHER" id="PTHR18934">
    <property type="entry name" value="ATP-DEPENDENT RNA HELICASE"/>
    <property type="match status" value="1"/>
</dbReference>
<evidence type="ECO:0000256" key="10">
    <source>
        <dbReference type="ARBA" id="ARBA00038040"/>
    </source>
</evidence>
<dbReference type="GO" id="GO:0016787">
    <property type="term" value="F:hydrolase activity"/>
    <property type="evidence" value="ECO:0007669"/>
    <property type="project" value="UniProtKB-KW"/>
</dbReference>
<dbReference type="PROSITE" id="PS51192">
    <property type="entry name" value="HELICASE_ATP_BIND_1"/>
    <property type="match status" value="1"/>
</dbReference>
<dbReference type="Pfam" id="PF04408">
    <property type="entry name" value="WHD_HA2"/>
    <property type="match status" value="1"/>
</dbReference>
<dbReference type="InterPro" id="IPR002464">
    <property type="entry name" value="DNA/RNA_helicase_DEAH_CS"/>
</dbReference>
<keyword evidence="6 15" id="KW-0347">Helicase</keyword>
<dbReference type="Pfam" id="PF07717">
    <property type="entry name" value="OB_NTP_bind"/>
    <property type="match status" value="1"/>
</dbReference>
<comment type="catalytic activity">
    <reaction evidence="11">
        <text>ATP + H2O = ADP + phosphate + H(+)</text>
        <dbReference type="Rhea" id="RHEA:13065"/>
        <dbReference type="ChEBI" id="CHEBI:15377"/>
        <dbReference type="ChEBI" id="CHEBI:15378"/>
        <dbReference type="ChEBI" id="CHEBI:30616"/>
        <dbReference type="ChEBI" id="CHEBI:43474"/>
        <dbReference type="ChEBI" id="CHEBI:456216"/>
        <dbReference type="EC" id="3.6.4.13"/>
    </reaction>
</comment>
<evidence type="ECO:0000256" key="6">
    <source>
        <dbReference type="ARBA" id="ARBA00022806"/>
    </source>
</evidence>
<dbReference type="Pfam" id="PF00271">
    <property type="entry name" value="Helicase_C"/>
    <property type="match status" value="1"/>
</dbReference>
<dbReference type="VEuPathDB" id="AmoebaDB:EIN_155360"/>
<dbReference type="SMART" id="SM00847">
    <property type="entry name" value="HA2"/>
    <property type="match status" value="1"/>
</dbReference>
<dbReference type="Gene3D" id="1.20.120.1080">
    <property type="match status" value="1"/>
</dbReference>
<accession>A0A0A1U955</accession>
<proteinExistence type="inferred from homology"/>
<dbReference type="InterPro" id="IPR014001">
    <property type="entry name" value="Helicase_ATP-bd"/>
</dbReference>
<dbReference type="SUPFAM" id="SSF52540">
    <property type="entry name" value="P-loop containing nucleoside triphosphate hydrolases"/>
    <property type="match status" value="1"/>
</dbReference>
<dbReference type="PROSITE" id="PS51194">
    <property type="entry name" value="HELICASE_CTER"/>
    <property type="match status" value="1"/>
</dbReference>
<keyword evidence="9" id="KW-0539">Nucleus</keyword>
<dbReference type="OrthoDB" id="10253254at2759"/>
<evidence type="ECO:0000256" key="2">
    <source>
        <dbReference type="ARBA" id="ARBA00012552"/>
    </source>
</evidence>
<evidence type="ECO:0000256" key="4">
    <source>
        <dbReference type="ARBA" id="ARBA00022741"/>
    </source>
</evidence>
<dbReference type="Pfam" id="PF21010">
    <property type="entry name" value="HA2_C"/>
    <property type="match status" value="1"/>
</dbReference>
<evidence type="ECO:0000256" key="3">
    <source>
        <dbReference type="ARBA" id="ARBA00022664"/>
    </source>
</evidence>
<dbReference type="PANTHER" id="PTHR18934:SF85">
    <property type="entry name" value="ATP-DEPENDENT RNA HELICASE DHX8"/>
    <property type="match status" value="1"/>
</dbReference>
<feature type="compositionally biased region" description="Basic and acidic residues" evidence="12">
    <location>
        <begin position="193"/>
        <end position="237"/>
    </location>
</feature>
<evidence type="ECO:0000256" key="11">
    <source>
        <dbReference type="ARBA" id="ARBA00047984"/>
    </source>
</evidence>
<name>A0A0A1U955_ENTIV</name>
<dbReference type="OMA" id="YNEIVIT"/>
<evidence type="ECO:0000259" key="13">
    <source>
        <dbReference type="PROSITE" id="PS51192"/>
    </source>
</evidence>
<dbReference type="GO" id="GO:0003724">
    <property type="term" value="F:RNA helicase activity"/>
    <property type="evidence" value="ECO:0007669"/>
    <property type="project" value="UniProtKB-EC"/>
</dbReference>
<dbReference type="InterPro" id="IPR011545">
    <property type="entry name" value="DEAD/DEAH_box_helicase_dom"/>
</dbReference>
<dbReference type="SMART" id="SM00487">
    <property type="entry name" value="DEXDc"/>
    <property type="match status" value="1"/>
</dbReference>
<keyword evidence="8" id="KW-0508">mRNA splicing</keyword>
<dbReference type="RefSeq" id="XP_004258200.1">
    <property type="nucleotide sequence ID" value="XM_004258152.1"/>
</dbReference>
<keyword evidence="16" id="KW-1185">Reference proteome</keyword>
<dbReference type="GO" id="GO:0071013">
    <property type="term" value="C:catalytic step 2 spliceosome"/>
    <property type="evidence" value="ECO:0007669"/>
    <property type="project" value="TreeGrafter"/>
</dbReference>
<dbReference type="AlphaFoldDB" id="A0A0A1U955"/>
<dbReference type="KEGG" id="eiv:EIN_155360"/>
<dbReference type="PROSITE" id="PS00690">
    <property type="entry name" value="DEAH_ATP_HELICASE"/>
    <property type="match status" value="1"/>
</dbReference>
<evidence type="ECO:0000259" key="14">
    <source>
        <dbReference type="PROSITE" id="PS51194"/>
    </source>
</evidence>
<evidence type="ECO:0000313" key="15">
    <source>
        <dbReference type="EMBL" id="ELP91429.1"/>
    </source>
</evidence>
<reference evidence="15 16" key="1">
    <citation type="submission" date="2012-10" db="EMBL/GenBank/DDBJ databases">
        <authorList>
            <person name="Zafar N."/>
            <person name="Inman J."/>
            <person name="Hall N."/>
            <person name="Lorenzi H."/>
            <person name="Caler E."/>
        </authorList>
    </citation>
    <scope>NUCLEOTIDE SEQUENCE [LARGE SCALE GENOMIC DNA]</scope>
    <source>
        <strain evidence="15 16">IP1</strain>
    </source>
</reference>
<keyword evidence="3" id="KW-0507">mRNA processing</keyword>
<dbReference type="GO" id="GO:0071006">
    <property type="term" value="C:U2-type catalytic step 1 spliceosome"/>
    <property type="evidence" value="ECO:0007669"/>
    <property type="project" value="UniProtKB-ARBA"/>
</dbReference>
<dbReference type="GO" id="GO:0003723">
    <property type="term" value="F:RNA binding"/>
    <property type="evidence" value="ECO:0007669"/>
    <property type="project" value="TreeGrafter"/>
</dbReference>
<dbReference type="GO" id="GO:0000390">
    <property type="term" value="P:spliceosomal complex disassembly"/>
    <property type="evidence" value="ECO:0007669"/>
    <property type="project" value="TreeGrafter"/>
</dbReference>
<organism evidence="15 16">
    <name type="scientific">Entamoeba invadens IP1</name>
    <dbReference type="NCBI Taxonomy" id="370355"/>
    <lineage>
        <taxon>Eukaryota</taxon>
        <taxon>Amoebozoa</taxon>
        <taxon>Evosea</taxon>
        <taxon>Archamoebae</taxon>
        <taxon>Mastigamoebida</taxon>
        <taxon>Entamoebidae</taxon>
        <taxon>Entamoeba</taxon>
    </lineage>
</organism>
<evidence type="ECO:0000256" key="5">
    <source>
        <dbReference type="ARBA" id="ARBA00022801"/>
    </source>
</evidence>
<dbReference type="Gene3D" id="3.40.50.300">
    <property type="entry name" value="P-loop containing nucleotide triphosphate hydrolases"/>
    <property type="match status" value="2"/>
</dbReference>
<dbReference type="SMART" id="SM00490">
    <property type="entry name" value="HELICc"/>
    <property type="match status" value="1"/>
</dbReference>
<evidence type="ECO:0000256" key="7">
    <source>
        <dbReference type="ARBA" id="ARBA00022840"/>
    </source>
</evidence>
<dbReference type="InterPro" id="IPR001650">
    <property type="entry name" value="Helicase_C-like"/>
</dbReference>
<evidence type="ECO:0000256" key="8">
    <source>
        <dbReference type="ARBA" id="ARBA00023187"/>
    </source>
</evidence>
<dbReference type="InterPro" id="IPR027417">
    <property type="entry name" value="P-loop_NTPase"/>
</dbReference>
<dbReference type="GeneID" id="14890246"/>
<sequence>MDVLKEMSVLNAYCKYLEELYGTANLDIAENILAVVKKCNSRGEFITKFEKILTVDDPEKLGKFFDIYDSNQHFQKMNTRRRGPEIPVHKRRGRETERVAERRRDTSEERAEMEKLVAAGVMKQSDLPALDLKIEEMTVGDVELNIDEPDFLKGKVKQIFETNLLEVNRQPEGHLQRSAQMSLTLAKKRRDTKTKEEKLESGTDKSQKQRSEIDSWRNDTTLERRKKEGECKKSEKIQSENSPFKEVVIGADEIRKWEENEKSAENTFHKSIQEKRKELPIFSMRGELMEKIKNNQILIIIGETGCGKTTQITQYLDEEGYSKGGRIGCTQPRRVATISVSQRVSEEMGCKVSEEVGYYIRFDDRTSRKTRIKYMTDGMLLREYLTDPDMKQYSVIILDEAHERTVGTDILFGLLKQTCLRRKNFKLIVTSATLEAEKFSEYFLKAPIVRIPGRTYPVTIEYLREPEMDYVYAGIEIILQIHMNEDPGDILFFLTGQEEIDNVCNAINAKSKTFSKNCPKLKALPIYAALPTDQQKQIFEPAEKFCRKCVVATNIAETSITIDGIKYVVDSGFVKQNVYNPKLGMDQLLITPISQACASQRSGRAGRTGPGKCFRLYTEAAFDHEMTQMTVPEIQRANLETTVLLLKAMGIQNVQKFDFMDPPVETALYSAMHHLFSIGALDDNGELTRVGTKMSEFPLEPPLAKMLISSEEFKCSEEAATVVAALSVGNFFYRPKEKAEEAERRKKDFENVAGDQITLLHVYNQWIKNGKTGSWCKSHYINLRSLLRCEEVRNQIVKIMKKYNIEMVSCGGDTTPVLKCIVAGFFVHAAKRDAQEGYRTVVDGQQVFLHPTSALFGRNPEWVVYHELVLTSKEYMRETISIDPKWLIELAPAFYQVADGKHLNERMRKEKIKPLHDRFNKDQNTWKVGNRLFVFGFTKNFTYLFQL</sequence>
<gene>
    <name evidence="15" type="ORF">EIN_155360</name>
</gene>
<evidence type="ECO:0000313" key="16">
    <source>
        <dbReference type="Proteomes" id="UP000014680"/>
    </source>
</evidence>
<evidence type="ECO:0000256" key="1">
    <source>
        <dbReference type="ARBA" id="ARBA00004123"/>
    </source>
</evidence>
<dbReference type="EMBL" id="KB206474">
    <property type="protein sequence ID" value="ELP91429.1"/>
    <property type="molecule type" value="Genomic_DNA"/>
</dbReference>
<feature type="domain" description="Helicase C-terminal" evidence="14">
    <location>
        <begin position="474"/>
        <end position="650"/>
    </location>
</feature>
<dbReference type="FunFam" id="3.40.50.300:FF:000726">
    <property type="entry name" value="Pre-mRNA-splicing factor ATP-dependent RNA helicase"/>
    <property type="match status" value="1"/>
</dbReference>
<dbReference type="InterPro" id="IPR048333">
    <property type="entry name" value="HA2_WH"/>
</dbReference>
<evidence type="ECO:0000256" key="9">
    <source>
        <dbReference type="ARBA" id="ARBA00023242"/>
    </source>
</evidence>
<keyword evidence="4" id="KW-0547">Nucleotide-binding</keyword>
<comment type="similarity">
    <text evidence="10">Belongs to the DEAD box helicase family. DEAH subfamily. PRP16 sub-subfamily.</text>
</comment>
<dbReference type="InterPro" id="IPR011709">
    <property type="entry name" value="DEAD-box_helicase_OB_fold"/>
</dbReference>
<keyword evidence="7" id="KW-0067">ATP-binding</keyword>
<feature type="region of interest" description="Disordered" evidence="12">
    <location>
        <begin position="184"/>
        <end position="237"/>
    </location>
</feature>
<protein>
    <recommendedName>
        <fullName evidence="2">RNA helicase</fullName>
        <ecNumber evidence="2">3.6.4.13</ecNumber>
    </recommendedName>
</protein>
<dbReference type="EC" id="3.6.4.13" evidence="2"/>
<dbReference type="FunFam" id="1.20.120.1080:FF:000018">
    <property type="entry name" value="Pre-mRNA-splicing factor ATP-dependent RNA helicase prp16"/>
    <property type="match status" value="1"/>
</dbReference>
<dbReference type="Pfam" id="PF00270">
    <property type="entry name" value="DEAD"/>
    <property type="match status" value="1"/>
</dbReference>
<comment type="subcellular location">
    <subcellularLocation>
        <location evidence="1">Nucleus</location>
    </subcellularLocation>
</comment>